<dbReference type="Proteomes" id="UP000198510">
    <property type="component" value="Unassembled WGS sequence"/>
</dbReference>
<accession>A0A1G9VJ28</accession>
<keyword evidence="2" id="KW-1185">Reference proteome</keyword>
<proteinExistence type="predicted"/>
<evidence type="ECO:0000313" key="1">
    <source>
        <dbReference type="EMBL" id="SDM72288.1"/>
    </source>
</evidence>
<name>A0A1G9VJ28_9BACT</name>
<evidence type="ECO:0000313" key="2">
    <source>
        <dbReference type="Proteomes" id="UP000198510"/>
    </source>
</evidence>
<dbReference type="AlphaFoldDB" id="A0A1G9VJ28"/>
<protein>
    <submittedName>
        <fullName evidence="1">Uncharacterized protein</fullName>
    </submittedName>
</protein>
<gene>
    <name evidence="1" type="ORF">SAMN05421823_12113</name>
</gene>
<reference evidence="1 2" key="1">
    <citation type="submission" date="2016-10" db="EMBL/GenBank/DDBJ databases">
        <authorList>
            <person name="de Groot N.N."/>
        </authorList>
    </citation>
    <scope>NUCLEOTIDE SEQUENCE [LARGE SCALE GENOMIC DNA]</scope>
    <source>
        <strain evidence="1 2">DSM 25186</strain>
    </source>
</reference>
<organism evidence="1 2">
    <name type="scientific">Catalinimonas alkaloidigena</name>
    <dbReference type="NCBI Taxonomy" id="1075417"/>
    <lineage>
        <taxon>Bacteria</taxon>
        <taxon>Pseudomonadati</taxon>
        <taxon>Bacteroidota</taxon>
        <taxon>Cytophagia</taxon>
        <taxon>Cytophagales</taxon>
        <taxon>Catalimonadaceae</taxon>
        <taxon>Catalinimonas</taxon>
    </lineage>
</organism>
<dbReference type="EMBL" id="FNFO01000021">
    <property type="protein sequence ID" value="SDM72288.1"/>
    <property type="molecule type" value="Genomic_DNA"/>
</dbReference>
<sequence>MNMGYFIGYKIAEAYYHQCRDKKQAIATLIETLDSPSVLERNHLQDQLK</sequence>
<dbReference type="STRING" id="1075417.SAMN05421823_12113"/>